<gene>
    <name evidence="2" type="ORF">EMPS_08012</name>
</gene>
<reference evidence="2" key="1">
    <citation type="submission" date="2021-11" db="EMBL/GenBank/DDBJ databases">
        <authorList>
            <person name="Herlambang A."/>
            <person name="Guo Y."/>
            <person name="Takashima Y."/>
            <person name="Nishizawa T."/>
        </authorList>
    </citation>
    <scope>NUCLEOTIDE SEQUENCE</scope>
    <source>
        <strain evidence="2">E1425</strain>
    </source>
</reference>
<feature type="compositionally biased region" description="Low complexity" evidence="1">
    <location>
        <begin position="1041"/>
        <end position="1074"/>
    </location>
</feature>
<feature type="compositionally biased region" description="Basic and acidic residues" evidence="1">
    <location>
        <begin position="431"/>
        <end position="440"/>
    </location>
</feature>
<feature type="compositionally biased region" description="Polar residues" evidence="1">
    <location>
        <begin position="542"/>
        <end position="564"/>
    </location>
</feature>
<feature type="compositionally biased region" description="Basic and acidic residues" evidence="1">
    <location>
        <begin position="659"/>
        <end position="709"/>
    </location>
</feature>
<feature type="compositionally biased region" description="Basic and acidic residues" evidence="1">
    <location>
        <begin position="777"/>
        <end position="789"/>
    </location>
</feature>
<evidence type="ECO:0000313" key="2">
    <source>
        <dbReference type="EMBL" id="GJJ75654.1"/>
    </source>
</evidence>
<organism evidence="2 3">
    <name type="scientific">Entomortierella parvispora</name>
    <dbReference type="NCBI Taxonomy" id="205924"/>
    <lineage>
        <taxon>Eukaryota</taxon>
        <taxon>Fungi</taxon>
        <taxon>Fungi incertae sedis</taxon>
        <taxon>Mucoromycota</taxon>
        <taxon>Mortierellomycotina</taxon>
        <taxon>Mortierellomycetes</taxon>
        <taxon>Mortierellales</taxon>
        <taxon>Mortierellaceae</taxon>
        <taxon>Entomortierella</taxon>
    </lineage>
</organism>
<feature type="compositionally biased region" description="Basic residues" evidence="1">
    <location>
        <begin position="790"/>
        <end position="802"/>
    </location>
</feature>
<feature type="compositionally biased region" description="Basic and acidic residues" evidence="1">
    <location>
        <begin position="388"/>
        <end position="422"/>
    </location>
</feature>
<name>A0A9P3LYX4_9FUNG</name>
<proteinExistence type="predicted"/>
<feature type="compositionally biased region" description="Polar residues" evidence="1">
    <location>
        <begin position="998"/>
        <end position="1010"/>
    </location>
</feature>
<feature type="compositionally biased region" description="Low complexity" evidence="1">
    <location>
        <begin position="16"/>
        <end position="29"/>
    </location>
</feature>
<feature type="compositionally biased region" description="Basic and acidic residues" evidence="1">
    <location>
        <begin position="748"/>
        <end position="770"/>
    </location>
</feature>
<feature type="compositionally biased region" description="Low complexity" evidence="1">
    <location>
        <begin position="344"/>
        <end position="357"/>
    </location>
</feature>
<dbReference type="PANTHER" id="PTHR13491">
    <property type="entry name" value="ZCCHC10 PROTEIN"/>
    <property type="match status" value="1"/>
</dbReference>
<keyword evidence="3" id="KW-1185">Reference proteome</keyword>
<feature type="compositionally biased region" description="Basic and acidic residues" evidence="1">
    <location>
        <begin position="1014"/>
        <end position="1025"/>
    </location>
</feature>
<dbReference type="PANTHER" id="PTHR13491:SF0">
    <property type="entry name" value="ZINC FINGER CCHC DOMAIN-CONTAINING PROTEIN 10"/>
    <property type="match status" value="1"/>
</dbReference>
<dbReference type="InterPro" id="IPR039715">
    <property type="entry name" value="ZCCHC10"/>
</dbReference>
<feature type="compositionally biased region" description="Basic and acidic residues" evidence="1">
    <location>
        <begin position="884"/>
        <end position="901"/>
    </location>
</feature>
<dbReference type="OrthoDB" id="2429992at2759"/>
<feature type="compositionally biased region" description="Basic and acidic residues" evidence="1">
    <location>
        <begin position="365"/>
        <end position="380"/>
    </location>
</feature>
<feature type="compositionally biased region" description="Basic residues" evidence="1">
    <location>
        <begin position="241"/>
        <end position="255"/>
    </location>
</feature>
<feature type="compositionally biased region" description="Basic and acidic residues" evidence="1">
    <location>
        <begin position="474"/>
        <end position="483"/>
    </location>
</feature>
<feature type="region of interest" description="Disordered" evidence="1">
    <location>
        <begin position="313"/>
        <end position="1082"/>
    </location>
</feature>
<feature type="compositionally biased region" description="Basic and acidic residues" evidence="1">
    <location>
        <begin position="638"/>
        <end position="651"/>
    </location>
</feature>
<comment type="caution">
    <text evidence="2">The sequence shown here is derived from an EMBL/GenBank/DDBJ whole genome shotgun (WGS) entry which is preliminary data.</text>
</comment>
<feature type="compositionally biased region" description="Low complexity" evidence="1">
    <location>
        <begin position="449"/>
        <end position="458"/>
    </location>
</feature>
<dbReference type="Proteomes" id="UP000827284">
    <property type="component" value="Unassembled WGS sequence"/>
</dbReference>
<feature type="compositionally biased region" description="Basic and acidic residues" evidence="1">
    <location>
        <begin position="496"/>
        <end position="518"/>
    </location>
</feature>
<feature type="compositionally biased region" description="Pro residues" evidence="1">
    <location>
        <begin position="176"/>
        <end position="186"/>
    </location>
</feature>
<feature type="compositionally biased region" description="Polar residues" evidence="1">
    <location>
        <begin position="573"/>
        <end position="589"/>
    </location>
</feature>
<evidence type="ECO:0000313" key="3">
    <source>
        <dbReference type="Proteomes" id="UP000827284"/>
    </source>
</evidence>
<evidence type="ECO:0000256" key="1">
    <source>
        <dbReference type="SAM" id="MobiDB-lite"/>
    </source>
</evidence>
<feature type="compositionally biased region" description="Low complexity" evidence="1">
    <location>
        <begin position="934"/>
        <end position="949"/>
    </location>
</feature>
<feature type="region of interest" description="Disordered" evidence="1">
    <location>
        <begin position="174"/>
        <end position="296"/>
    </location>
</feature>
<dbReference type="EMBL" id="BQFW01000011">
    <property type="protein sequence ID" value="GJJ75654.1"/>
    <property type="molecule type" value="Genomic_DNA"/>
</dbReference>
<reference evidence="2" key="2">
    <citation type="journal article" date="2022" name="Microbiol. Resour. Announc.">
        <title>Whole-Genome Sequence of Entomortierella parvispora E1425, a Mucoromycotan Fungus Associated with Burkholderiaceae-Related Endosymbiotic Bacteria.</title>
        <authorList>
            <person name="Herlambang A."/>
            <person name="Guo Y."/>
            <person name="Takashima Y."/>
            <person name="Narisawa K."/>
            <person name="Ohta H."/>
            <person name="Nishizawa T."/>
        </authorList>
    </citation>
    <scope>NUCLEOTIDE SEQUENCE</scope>
    <source>
        <strain evidence="2">E1425</strain>
    </source>
</reference>
<feature type="compositionally biased region" description="Polar residues" evidence="1">
    <location>
        <begin position="230"/>
        <end position="239"/>
    </location>
</feature>
<protein>
    <submittedName>
        <fullName evidence="2">Uncharacterized protein</fullName>
    </submittedName>
</protein>
<feature type="compositionally biased region" description="Low complexity" evidence="1">
    <location>
        <begin position="956"/>
        <end position="990"/>
    </location>
</feature>
<sequence>MSKKDQEATPSPSIPSPSSIMAFSSTASSLNTPTSAHPIAHDDIDLKIAEFKKNWIASGHQGPEAMHGCHEYLTFNPRQWGLKDRPARERSPSTGGNLNDIHSMKLDWVVPICPPTITGWAAGTQIPHMSSREKGTPVTTSHPNGNIRPHFYYSPPSPPFTQLHKYLEEFEKLPSMPSPTLPPWPTPARSVTGGKQPGKVPNVPLNLGGSSDDSSDSGSDSDSSEAESENVATSDGDGSSRQRKSIGRKTAQRRNSKPDIGGKRPAGTTSGKAVPESTRPYSKDAKARKTSRSQFCTVLNEKQISDMVRRYTASGLSRSPVVVKINIPSFAKSSSRLTEKSRTSPKTRPSSSTAPSKYNSPSSRRKGDYSSSDEDRDRKVNGSASRYSSKEMSRKQDAKYADGRSKRSRSHSPDISESEDRRKGRTKAKDRKRDEDKDMFYDDNNALGLRSPRPSDSPLSKRKSVESPGIAPVDSRRTADSRSKRIRSYSPDSSGSDDKRHPRARSRDRDYSSKDTKHGIKSPLPTKSSTTKSPPEPKSKQPMDSSFTDAKRSSISVGSSTTDKGMTDRVEKNGTSSKGRTKDTQSLSPVSERPKDRSRLPGYHSTDEADAEETIKRRRRESSDEPKSRSQAVSALEIRSRTDSGSKEIKSESAPVVKKRSDSRDRTSKDADVRRSGKDADSNGRETKDRSDRTLASSTKERRVSKDEDGTVIIPIHRAGASKGDSGNAKSDRTGSSTAVPSSPRGRTNRDSNKDTKSRTDKDARDDTSHRSSTTGTKDRDRGTKDRARGRSRSRTRSRSPRGRYDRSRGSPLGRDSKGNRDRRDYDDDRSSRRKTDSRQRDNSRDRNDRGRARSRDRFARDRSRDRSRERSLSRDKKRRSRSRERMDVRKDLDRRTRERSASPISARSDSRLNLADSSKSSLGGRRESESKHGASSSVSSNSLRRPSQAIKEEVTAAATVSAPQSTTQSTAPTPSTTGSVATPSSAPASDSKEGLARSTSSGSLATTPTVKRMSIEDYQRKRVQVDTPKAASDSPALSASNTKSSGTPTKPTSTELKPSSSNGSASSSGADSAPTKPTIRPEVAEKIAQYFNTYRVRRSKGVTYKHSADDNFKKKSEQKLSAIQYFLSTIEFIAAFHANDKYHSLSNPGRPDIAVKESITSWETMRQFINSLTVQCHTNGLLGLDGLSALLEVLVCFKVYSYHTATLRKEMHKIGQFEPAALAGKEEVAMTTDLAARLLKNVDDWAQIQKRMDDCRNWLTPDVARLTFPESFRRWCIHPDQIGSTNQFERTVSNTGIQKIIWPLGTHIHLHELMGFVDAALTEYQRRTGLRDPGVSH</sequence>
<feature type="compositionally biased region" description="Low complexity" evidence="1">
    <location>
        <begin position="208"/>
        <end position="221"/>
    </location>
</feature>
<accession>A0A9P3LYX4</accession>
<feature type="compositionally biased region" description="Basic and acidic residues" evidence="1">
    <location>
        <begin position="803"/>
        <end position="875"/>
    </location>
</feature>
<feature type="region of interest" description="Disordered" evidence="1">
    <location>
        <begin position="1"/>
        <end position="36"/>
    </location>
</feature>
<feature type="compositionally biased region" description="Low complexity" evidence="1">
    <location>
        <begin position="521"/>
        <end position="533"/>
    </location>
</feature>